<protein>
    <submittedName>
        <fullName evidence="1">Uncharacterized protein</fullName>
    </submittedName>
</protein>
<evidence type="ECO:0000313" key="1">
    <source>
        <dbReference type="EMBL" id="GAA5057438.1"/>
    </source>
</evidence>
<gene>
    <name evidence="1" type="ORF">GCM10023318_35780</name>
</gene>
<name>A0ABP9KI90_9NOCA</name>
<evidence type="ECO:0000313" key="2">
    <source>
        <dbReference type="Proteomes" id="UP001500603"/>
    </source>
</evidence>
<organism evidence="1 2">
    <name type="scientific">Nocardia callitridis</name>
    <dbReference type="NCBI Taxonomy" id="648753"/>
    <lineage>
        <taxon>Bacteria</taxon>
        <taxon>Bacillati</taxon>
        <taxon>Actinomycetota</taxon>
        <taxon>Actinomycetes</taxon>
        <taxon>Mycobacteriales</taxon>
        <taxon>Nocardiaceae</taxon>
        <taxon>Nocardia</taxon>
    </lineage>
</organism>
<reference evidence="2" key="1">
    <citation type="journal article" date="2019" name="Int. J. Syst. Evol. Microbiol.">
        <title>The Global Catalogue of Microorganisms (GCM) 10K type strain sequencing project: providing services to taxonomists for standard genome sequencing and annotation.</title>
        <authorList>
            <consortium name="The Broad Institute Genomics Platform"/>
            <consortium name="The Broad Institute Genome Sequencing Center for Infectious Disease"/>
            <person name="Wu L."/>
            <person name="Ma J."/>
        </authorList>
    </citation>
    <scope>NUCLEOTIDE SEQUENCE [LARGE SCALE GENOMIC DNA]</scope>
    <source>
        <strain evidence="2">JCM 18298</strain>
    </source>
</reference>
<sequence length="228" mass="24729">MSDTVFRDPGIPDGEKSVYAVSIADQRPTLDLVSVIGHDRDGYRSIIEAGSGDGNFSITIEQRFERAGDRLLAASYRAETRSRATVVSREEANFLGTAHLQIGEGVAPFPTDLMPLAGGITLLRGLDLVAGAEANIAMWLAFSVHIPLDVKVEHRGVIEVPAGGIDCWQIRLRPRLSGLNNMLAKVLSGFLPPAVVHIEDAAPHRLVRFAFPTGPMPWDPRGQMELVT</sequence>
<accession>A0ABP9KI90</accession>
<dbReference type="Proteomes" id="UP001500603">
    <property type="component" value="Unassembled WGS sequence"/>
</dbReference>
<dbReference type="EMBL" id="BAABJM010000003">
    <property type="protein sequence ID" value="GAA5057438.1"/>
    <property type="molecule type" value="Genomic_DNA"/>
</dbReference>
<proteinExistence type="predicted"/>
<dbReference type="RefSeq" id="WP_345496663.1">
    <property type="nucleotide sequence ID" value="NZ_BAABJM010000003.1"/>
</dbReference>
<comment type="caution">
    <text evidence="1">The sequence shown here is derived from an EMBL/GenBank/DDBJ whole genome shotgun (WGS) entry which is preliminary data.</text>
</comment>
<keyword evidence="2" id="KW-1185">Reference proteome</keyword>